<dbReference type="Proteomes" id="UP000053660">
    <property type="component" value="Unassembled WGS sequence"/>
</dbReference>
<dbReference type="PANTHER" id="PTHR24637:SF262">
    <property type="entry name" value="CUTICLE COLLAGEN 34-RELATED"/>
    <property type="match status" value="1"/>
</dbReference>
<gene>
    <name evidence="5" type="ORF">OESDEN_06656</name>
</gene>
<feature type="compositionally biased region" description="Gly residues" evidence="2">
    <location>
        <begin position="105"/>
        <end position="114"/>
    </location>
</feature>
<evidence type="ECO:0000259" key="4">
    <source>
        <dbReference type="SMART" id="SM01088"/>
    </source>
</evidence>
<evidence type="ECO:0000256" key="2">
    <source>
        <dbReference type="SAM" id="MobiDB-lite"/>
    </source>
</evidence>
<feature type="region of interest" description="Disordered" evidence="2">
    <location>
        <begin position="91"/>
        <end position="131"/>
    </location>
</feature>
<evidence type="ECO:0000256" key="3">
    <source>
        <dbReference type="SAM" id="Phobius"/>
    </source>
</evidence>
<sequence length="155" mass="16339">MDMEWQQRCRAYRFVSYSAVAFSMVAILGVATTLPMVYNYVHHVRSAMQNELNFCRSSARDIWSEVGGMRVSGNRTARQARFPGQCSECCSGGGAGPAGTPGPKGPNGGPGQPGNPGNPGRPGNPGNHAGPGNRGVCPQYCAVDGGIFYADGTRR</sequence>
<keyword evidence="6" id="KW-1185">Reference proteome</keyword>
<keyword evidence="3" id="KW-0812">Transmembrane</keyword>
<reference evidence="5 6" key="1">
    <citation type="submission" date="2014-03" db="EMBL/GenBank/DDBJ databases">
        <title>Draft genome of the hookworm Oesophagostomum dentatum.</title>
        <authorList>
            <person name="Mitreva M."/>
        </authorList>
    </citation>
    <scope>NUCLEOTIDE SEQUENCE [LARGE SCALE GENOMIC DNA]</scope>
    <source>
        <strain evidence="5 6">OD-Hann</strain>
    </source>
</reference>
<dbReference type="EMBL" id="KN550771">
    <property type="protein sequence ID" value="KHJ93439.1"/>
    <property type="molecule type" value="Genomic_DNA"/>
</dbReference>
<evidence type="ECO:0000313" key="5">
    <source>
        <dbReference type="EMBL" id="KHJ93439.1"/>
    </source>
</evidence>
<proteinExistence type="predicted"/>
<evidence type="ECO:0000313" key="6">
    <source>
        <dbReference type="Proteomes" id="UP000053660"/>
    </source>
</evidence>
<dbReference type="PANTHER" id="PTHR24637">
    <property type="entry name" value="COLLAGEN"/>
    <property type="match status" value="1"/>
</dbReference>
<name>A0A0B1T862_OESDE</name>
<evidence type="ECO:0000256" key="1">
    <source>
        <dbReference type="ARBA" id="ARBA00022737"/>
    </source>
</evidence>
<protein>
    <submittedName>
        <fullName evidence="5">Nematode cuticle collagen domain protein</fullName>
    </submittedName>
</protein>
<feature type="domain" description="Nematode cuticle collagen N-terminal" evidence="4">
    <location>
        <begin position="14"/>
        <end position="66"/>
    </location>
</feature>
<dbReference type="GO" id="GO:0042302">
    <property type="term" value="F:structural constituent of cuticle"/>
    <property type="evidence" value="ECO:0007669"/>
    <property type="project" value="InterPro"/>
</dbReference>
<dbReference type="AlphaFoldDB" id="A0A0B1T862"/>
<dbReference type="Pfam" id="PF01484">
    <property type="entry name" value="Col_cuticle_N"/>
    <property type="match status" value="1"/>
</dbReference>
<keyword evidence="3" id="KW-1133">Transmembrane helix</keyword>
<keyword evidence="3" id="KW-0472">Membrane</keyword>
<keyword evidence="5" id="KW-0176">Collagen</keyword>
<accession>A0A0B1T862</accession>
<dbReference type="GO" id="GO:0005581">
    <property type="term" value="C:collagen trimer"/>
    <property type="evidence" value="ECO:0007669"/>
    <property type="project" value="UniProtKB-KW"/>
</dbReference>
<dbReference type="InterPro" id="IPR002486">
    <property type="entry name" value="Col_cuticle_N"/>
</dbReference>
<keyword evidence="1" id="KW-0677">Repeat</keyword>
<organism evidence="5 6">
    <name type="scientific">Oesophagostomum dentatum</name>
    <name type="common">Nodular worm</name>
    <dbReference type="NCBI Taxonomy" id="61180"/>
    <lineage>
        <taxon>Eukaryota</taxon>
        <taxon>Metazoa</taxon>
        <taxon>Ecdysozoa</taxon>
        <taxon>Nematoda</taxon>
        <taxon>Chromadorea</taxon>
        <taxon>Rhabditida</taxon>
        <taxon>Rhabditina</taxon>
        <taxon>Rhabditomorpha</taxon>
        <taxon>Strongyloidea</taxon>
        <taxon>Strongylidae</taxon>
        <taxon>Oesophagostomum</taxon>
    </lineage>
</organism>
<feature type="transmembrane region" description="Helical" evidence="3">
    <location>
        <begin position="12"/>
        <end position="38"/>
    </location>
</feature>
<dbReference type="SMART" id="SM01088">
    <property type="entry name" value="Col_cuticle_N"/>
    <property type="match status" value="1"/>
</dbReference>
<dbReference type="OrthoDB" id="5862585at2759"/>